<evidence type="ECO:0000256" key="1">
    <source>
        <dbReference type="SAM" id="MobiDB-lite"/>
    </source>
</evidence>
<proteinExistence type="predicted"/>
<keyword evidence="2" id="KW-1185">Reference proteome</keyword>
<feature type="region of interest" description="Disordered" evidence="1">
    <location>
        <begin position="1"/>
        <end position="132"/>
    </location>
</feature>
<sequence length="350" mass="38898">MSTGPRKWAAHTRPGKRLRFGAGFITDAQPHPKPLPLSRSPACPSHDQPRPRRDLRTEARALPGPEWSSAGTVPTGGNHRLAPGRPGYHRPPTRPPAHRVSGLRSHMIRPRARRQRPRHSQPCARPSGRLPRTLEGICGPAGFCRFGVLSARTLVLSLSTQSGKTRGRVLQSHAVWATVKAGNRSHPKLQSRSASTWLFPKERGQTTASPERCGGEKLRTVVFHQEVSKVIAEASAGLLRARPDPTDGSCEETNLDVIGEVPVKKSYNVQWDVNINTGFSYRLREWPRSGYQHCQSGCHCIRDYNWQGESSDKGRPLRGTNTPPNEKASIYQRNPRSLNRHGVLTDRQVL</sequence>
<evidence type="ECO:0000313" key="3">
    <source>
        <dbReference type="RefSeq" id="XP_053061621.1"/>
    </source>
</evidence>
<gene>
    <name evidence="3" type="primary">LOC106984547</name>
</gene>
<feature type="compositionally biased region" description="Basic and acidic residues" evidence="1">
    <location>
        <begin position="47"/>
        <end position="59"/>
    </location>
</feature>
<protein>
    <submittedName>
        <fullName evidence="3">Uncharacterized protein LOC106984547</fullName>
    </submittedName>
</protein>
<feature type="compositionally biased region" description="Basic residues" evidence="1">
    <location>
        <begin position="106"/>
        <end position="119"/>
    </location>
</feature>
<dbReference type="RefSeq" id="XP_053061621.1">
    <property type="nucleotide sequence ID" value="XM_053205646.1"/>
</dbReference>
<feature type="compositionally biased region" description="Basic residues" evidence="1">
    <location>
        <begin position="8"/>
        <end position="19"/>
    </location>
</feature>
<reference evidence="3" key="1">
    <citation type="submission" date="2025-08" db="UniProtKB">
        <authorList>
            <consortium name="RefSeq"/>
        </authorList>
    </citation>
    <scope>IDENTIFICATION</scope>
    <source>
        <tissue evidence="3">Blood</tissue>
    </source>
</reference>
<dbReference type="GeneID" id="106984547"/>
<feature type="region of interest" description="Disordered" evidence="1">
    <location>
        <begin position="310"/>
        <end position="350"/>
    </location>
</feature>
<name>A0ABM3NQB7_ACIJB</name>
<evidence type="ECO:0000313" key="2">
    <source>
        <dbReference type="Proteomes" id="UP001652583"/>
    </source>
</evidence>
<dbReference type="Proteomes" id="UP001652583">
    <property type="component" value="Chromosome D3"/>
</dbReference>
<organism evidence="2 3">
    <name type="scientific">Acinonyx jubatus</name>
    <name type="common">Cheetah</name>
    <dbReference type="NCBI Taxonomy" id="32536"/>
    <lineage>
        <taxon>Eukaryota</taxon>
        <taxon>Metazoa</taxon>
        <taxon>Chordata</taxon>
        <taxon>Craniata</taxon>
        <taxon>Vertebrata</taxon>
        <taxon>Euteleostomi</taxon>
        <taxon>Mammalia</taxon>
        <taxon>Eutheria</taxon>
        <taxon>Laurasiatheria</taxon>
        <taxon>Carnivora</taxon>
        <taxon>Feliformia</taxon>
        <taxon>Felidae</taxon>
        <taxon>Felinae</taxon>
        <taxon>Acinonyx</taxon>
    </lineage>
</organism>
<accession>A0ABM3NQB7</accession>